<keyword evidence="2" id="KW-1185">Reference proteome</keyword>
<dbReference type="EMBL" id="LUAW01000024">
    <property type="protein sequence ID" value="KYQ71613.1"/>
    <property type="molecule type" value="Genomic_DNA"/>
</dbReference>
<reference evidence="1 2" key="1">
    <citation type="submission" date="2016-03" db="EMBL/GenBank/DDBJ databases">
        <title>Acinetobacter genomospecies 28 strain ANC 4149.</title>
        <authorList>
            <person name="Radolfova-Krizova L."/>
            <person name="Nemec A."/>
        </authorList>
    </citation>
    <scope>NUCLEOTIDE SEQUENCE [LARGE SCALE GENOMIC DNA]</scope>
    <source>
        <strain evidence="1 2">ANC 4149</strain>
    </source>
</reference>
<organism evidence="1 2">
    <name type="scientific">Acinetobacter pragensis</name>
    <dbReference type="NCBI Taxonomy" id="1806892"/>
    <lineage>
        <taxon>Bacteria</taxon>
        <taxon>Pseudomonadati</taxon>
        <taxon>Pseudomonadota</taxon>
        <taxon>Gammaproteobacteria</taxon>
        <taxon>Moraxellales</taxon>
        <taxon>Moraxellaceae</taxon>
        <taxon>Acinetobacter</taxon>
    </lineage>
</organism>
<protein>
    <submittedName>
        <fullName evidence="1">Uncharacterized protein</fullName>
    </submittedName>
</protein>
<dbReference type="OrthoDB" id="6657308at2"/>
<comment type="caution">
    <text evidence="1">The sequence shown here is derived from an EMBL/GenBank/DDBJ whole genome shotgun (WGS) entry which is preliminary data.</text>
</comment>
<name>A0A151Y0P3_9GAMM</name>
<dbReference type="AlphaFoldDB" id="A0A151Y0P3"/>
<proteinExistence type="predicted"/>
<dbReference type="Proteomes" id="UP000076276">
    <property type="component" value="Unassembled WGS sequence"/>
</dbReference>
<evidence type="ECO:0000313" key="2">
    <source>
        <dbReference type="Proteomes" id="UP000076276"/>
    </source>
</evidence>
<sequence>MSTEVLNLMQRRQAIERGLQQYFDGTMLERVLGHWEQQYSEKPAFVLNRFLSEICTTEELRYYRKDMLRQVLYELSELEKQELMQGRQSKKQERAEEVLISGEITDAFSQFLAYILQAVSVKDLDDFEQEIKQHLAGNEVAIGLNERISVPEFAVQLPVSSYASIITAVYEIFCEFYGPMRADQVYAQTRLKIKTQFPEVDLHQLL</sequence>
<accession>A0A151Y0P3</accession>
<gene>
    <name evidence="1" type="ORF">AZH43_13825</name>
</gene>
<evidence type="ECO:0000313" key="1">
    <source>
        <dbReference type="EMBL" id="KYQ71613.1"/>
    </source>
</evidence>
<dbReference type="RefSeq" id="WP_067669851.1">
    <property type="nucleotide sequence ID" value="NZ_LUAW01000024.1"/>
</dbReference>